<evidence type="ECO:0000256" key="6">
    <source>
        <dbReference type="ARBA" id="ARBA00022692"/>
    </source>
</evidence>
<evidence type="ECO:0000256" key="10">
    <source>
        <dbReference type="ARBA" id="ARBA00032062"/>
    </source>
</evidence>
<keyword evidence="6 11" id="KW-0812">Transmembrane</keyword>
<keyword evidence="9 11" id="KW-0472">Membrane</keyword>
<accession>A0A4U0WH59</accession>
<dbReference type="GO" id="GO:0004577">
    <property type="term" value="F:N-acetylglucosaminyldiphosphodolichol N-acetylglucosaminyltransferase activity"/>
    <property type="evidence" value="ECO:0007669"/>
    <property type="project" value="TreeGrafter"/>
</dbReference>
<dbReference type="EMBL" id="NAJN01001596">
    <property type="protein sequence ID" value="TKA62264.1"/>
    <property type="molecule type" value="Genomic_DNA"/>
</dbReference>
<evidence type="ECO:0000256" key="8">
    <source>
        <dbReference type="ARBA" id="ARBA00022989"/>
    </source>
</evidence>
<feature type="compositionally biased region" description="Basic and acidic residues" evidence="12">
    <location>
        <begin position="49"/>
        <end position="60"/>
    </location>
</feature>
<dbReference type="GO" id="GO:0031965">
    <property type="term" value="C:nuclear membrane"/>
    <property type="evidence" value="ECO:0007669"/>
    <property type="project" value="UniProtKB-SubCell"/>
</dbReference>
<protein>
    <recommendedName>
        <fullName evidence="5 11">UDP-N-acetylglucosamine transferase subunit ALG14</fullName>
    </recommendedName>
    <alternativeName>
        <fullName evidence="10 11">Asparagine-linked glycosylation protein 14</fullName>
    </alternativeName>
</protein>
<evidence type="ECO:0000256" key="4">
    <source>
        <dbReference type="ARBA" id="ARBA00011335"/>
    </source>
</evidence>
<dbReference type="PANTHER" id="PTHR12154:SF4">
    <property type="entry name" value="UDP-N-ACETYLGLUCOSAMINE TRANSFERASE SUBUNIT ALG14 HOMOLOG"/>
    <property type="match status" value="1"/>
</dbReference>
<gene>
    <name evidence="11" type="primary">ALG14</name>
    <name evidence="13" type="ORF">B0A49_10409</name>
</gene>
<comment type="function">
    <text evidence="11">Involved in protein N-glycosylation. Essential for the second step of the dolichol-linked oligosaccharide pathway. Anchors the catalytic subunit ALG13 to the ER.</text>
</comment>
<keyword evidence="14" id="KW-1185">Reference proteome</keyword>
<comment type="caution">
    <text evidence="13">The sequence shown here is derived from an EMBL/GenBank/DDBJ whole genome shotgun (WGS) entry which is preliminary data.</text>
</comment>
<sequence>MSPIPPLFPALTIAAILIAILASLRILAILPPYRPPPISRKRPSQTPERAADQKYLRDARPPGPSRSSPPTRLLIVLGSGGHTAEMLAMLRNAASASREAGHDFWADYSWRTWVTSEGDAFSATRAKELEDEIESTTTPCSTAPPRSYDIVSVPRARRIHQPLLTTPLSALHCLRACFAVLRAPSRAAVPPHTALPGGWQPDLILTNGPATGAIVVLAALLLRFFDVGGALSRGRMRTVYVESWARVGRLSLSGRLLLRVVDRFVVQWERLVDVTGGRGEFRGVLV</sequence>
<evidence type="ECO:0000256" key="7">
    <source>
        <dbReference type="ARBA" id="ARBA00022824"/>
    </source>
</evidence>
<evidence type="ECO:0000256" key="1">
    <source>
        <dbReference type="ARBA" id="ARBA00004389"/>
    </source>
</evidence>
<evidence type="ECO:0000256" key="12">
    <source>
        <dbReference type="SAM" id="MobiDB-lite"/>
    </source>
</evidence>
<dbReference type="GO" id="GO:0006488">
    <property type="term" value="P:dolichol-linked oligosaccharide biosynthetic process"/>
    <property type="evidence" value="ECO:0007669"/>
    <property type="project" value="InterPro"/>
</dbReference>
<evidence type="ECO:0000256" key="2">
    <source>
        <dbReference type="ARBA" id="ARBA00004590"/>
    </source>
</evidence>
<organism evidence="13 14">
    <name type="scientific">Cryomyces minteri</name>
    <dbReference type="NCBI Taxonomy" id="331657"/>
    <lineage>
        <taxon>Eukaryota</taxon>
        <taxon>Fungi</taxon>
        <taxon>Dikarya</taxon>
        <taxon>Ascomycota</taxon>
        <taxon>Pezizomycotina</taxon>
        <taxon>Dothideomycetes</taxon>
        <taxon>Dothideomycetes incertae sedis</taxon>
        <taxon>Cryomyces</taxon>
    </lineage>
</organism>
<dbReference type="Proteomes" id="UP000308768">
    <property type="component" value="Unassembled WGS sequence"/>
</dbReference>
<dbReference type="OrthoDB" id="17098at2759"/>
<keyword evidence="7 11" id="KW-0256">Endoplasmic reticulum</keyword>
<comment type="subunit">
    <text evidence="4 11">Heterodimer with ALG13 to form a functional enzyme.</text>
</comment>
<dbReference type="GO" id="GO:0043541">
    <property type="term" value="C:UDP-N-acetylglucosamine transferase complex"/>
    <property type="evidence" value="ECO:0007669"/>
    <property type="project" value="TreeGrafter"/>
</dbReference>
<feature type="transmembrane region" description="Helical" evidence="11">
    <location>
        <begin position="6"/>
        <end position="30"/>
    </location>
</feature>
<keyword evidence="8 11" id="KW-1133">Transmembrane helix</keyword>
<evidence type="ECO:0000256" key="3">
    <source>
        <dbReference type="ARBA" id="ARBA00009731"/>
    </source>
</evidence>
<evidence type="ECO:0000313" key="13">
    <source>
        <dbReference type="EMBL" id="TKA62264.1"/>
    </source>
</evidence>
<dbReference type="PANTHER" id="PTHR12154">
    <property type="entry name" value="GLYCOSYL TRANSFERASE-RELATED"/>
    <property type="match status" value="1"/>
</dbReference>
<evidence type="ECO:0000256" key="5">
    <source>
        <dbReference type="ARBA" id="ARBA00017467"/>
    </source>
</evidence>
<proteinExistence type="inferred from homology"/>
<dbReference type="Pfam" id="PF08660">
    <property type="entry name" value="Alg14"/>
    <property type="match status" value="1"/>
</dbReference>
<evidence type="ECO:0000313" key="14">
    <source>
        <dbReference type="Proteomes" id="UP000308768"/>
    </source>
</evidence>
<dbReference type="InterPro" id="IPR013969">
    <property type="entry name" value="Oligosacch_biosynth_Alg14"/>
</dbReference>
<comment type="subcellular location">
    <subcellularLocation>
        <location evidence="1 11">Endoplasmic reticulum membrane</location>
        <topology evidence="1 11">Single-pass membrane protein</topology>
    </subcellularLocation>
    <subcellularLocation>
        <location evidence="2">Nucleus membrane</location>
        <topology evidence="2">Single-pass membrane protein</topology>
    </subcellularLocation>
</comment>
<dbReference type="Gene3D" id="3.40.50.2000">
    <property type="entry name" value="Glycogen Phosphorylase B"/>
    <property type="match status" value="1"/>
</dbReference>
<dbReference type="AlphaFoldDB" id="A0A4U0WH59"/>
<reference evidence="13 14" key="1">
    <citation type="submission" date="2017-03" db="EMBL/GenBank/DDBJ databases">
        <title>Genomes of endolithic fungi from Antarctica.</title>
        <authorList>
            <person name="Coleine C."/>
            <person name="Masonjones S."/>
            <person name="Stajich J.E."/>
        </authorList>
    </citation>
    <scope>NUCLEOTIDE SEQUENCE [LARGE SCALE GENOMIC DNA]</scope>
    <source>
        <strain evidence="13 14">CCFEE 5187</strain>
    </source>
</reference>
<name>A0A4U0WH59_9PEZI</name>
<feature type="region of interest" description="Disordered" evidence="12">
    <location>
        <begin position="37"/>
        <end position="72"/>
    </location>
</feature>
<evidence type="ECO:0000256" key="9">
    <source>
        <dbReference type="ARBA" id="ARBA00023136"/>
    </source>
</evidence>
<dbReference type="STRING" id="331657.A0A4U0WH59"/>
<comment type="similarity">
    <text evidence="3 11">Belongs to the ALG14 family.</text>
</comment>
<evidence type="ECO:0000256" key="11">
    <source>
        <dbReference type="RuleBase" id="RU362127"/>
    </source>
</evidence>